<accession>A0A6G3ZWH5</accession>
<evidence type="ECO:0000313" key="2">
    <source>
        <dbReference type="EMBL" id="NEW06563.1"/>
    </source>
</evidence>
<dbReference type="EMBL" id="JAAIKC010000003">
    <property type="protein sequence ID" value="NEW06563.1"/>
    <property type="molecule type" value="Genomic_DNA"/>
</dbReference>
<dbReference type="InterPro" id="IPR024029">
    <property type="entry name" value="Pyridox_Oxase_FMN-dep"/>
</dbReference>
<dbReference type="Pfam" id="PF01243">
    <property type="entry name" value="PNPOx_N"/>
    <property type="match status" value="1"/>
</dbReference>
<evidence type="ECO:0000259" key="1">
    <source>
        <dbReference type="Pfam" id="PF01243"/>
    </source>
</evidence>
<dbReference type="SUPFAM" id="SSF50475">
    <property type="entry name" value="FMN-binding split barrel"/>
    <property type="match status" value="1"/>
</dbReference>
<dbReference type="InterPro" id="IPR012349">
    <property type="entry name" value="Split_barrel_FMN-bd"/>
</dbReference>
<dbReference type="PANTHER" id="PTHR42815:SF2">
    <property type="entry name" value="FAD-BINDING, PUTATIVE (AFU_ORTHOLOGUE AFUA_6G07600)-RELATED"/>
    <property type="match status" value="1"/>
</dbReference>
<gene>
    <name evidence="2" type="ORF">GK047_11120</name>
</gene>
<dbReference type="InterPro" id="IPR011576">
    <property type="entry name" value="Pyridox_Oxase_N"/>
</dbReference>
<proteinExistence type="predicted"/>
<protein>
    <submittedName>
        <fullName evidence="2">Pyridoxamine 5'-phosphate oxidase family protein</fullName>
    </submittedName>
</protein>
<sequence length="214" mass="23835">MSRHEIFTNLVSSEEELREMLGSPGKLAAHKTIRFLDEHCRNFIAKSPFLVIATADAGGSCDASPRGDAPGFVHVVDEKHLVIPERQGNRKFDSLLNILANPNVGLFFMIPGLGETLRINGRGYVIKDNGMLEGMTVQGKTPLVGIGIEVEECYIHCAKAIKRSELWQPSTWLTQMQLPSIPHMLAAHIQIPDEVITPEDVEKSLEESYTKRLY</sequence>
<name>A0A6G3ZWH5_9BACL</name>
<comment type="caution">
    <text evidence="2">The sequence shown here is derived from an EMBL/GenBank/DDBJ whole genome shotgun (WGS) entry which is preliminary data.</text>
</comment>
<organism evidence="2">
    <name type="scientific">Paenibacillus sp. SYP-B3998</name>
    <dbReference type="NCBI Taxonomy" id="2678564"/>
    <lineage>
        <taxon>Bacteria</taxon>
        <taxon>Bacillati</taxon>
        <taxon>Bacillota</taxon>
        <taxon>Bacilli</taxon>
        <taxon>Bacillales</taxon>
        <taxon>Paenibacillaceae</taxon>
        <taxon>Paenibacillus</taxon>
    </lineage>
</organism>
<dbReference type="Gene3D" id="2.30.110.10">
    <property type="entry name" value="Electron Transport, Fmn-binding Protein, Chain A"/>
    <property type="match status" value="1"/>
</dbReference>
<dbReference type="AlphaFoldDB" id="A0A6G3ZWH5"/>
<dbReference type="NCBIfam" id="TIGR04025">
    <property type="entry name" value="PPOX_FMN_DR2398"/>
    <property type="match status" value="1"/>
</dbReference>
<reference evidence="2" key="1">
    <citation type="submission" date="2020-02" db="EMBL/GenBank/DDBJ databases">
        <authorList>
            <person name="Shen X.-R."/>
            <person name="Zhang Y.-X."/>
        </authorList>
    </citation>
    <scope>NUCLEOTIDE SEQUENCE</scope>
    <source>
        <strain evidence="2">SYP-B3998</strain>
    </source>
</reference>
<feature type="domain" description="Pyridoxamine 5'-phosphate oxidase N-terminal" evidence="1">
    <location>
        <begin position="36"/>
        <end position="157"/>
    </location>
</feature>
<dbReference type="PANTHER" id="PTHR42815">
    <property type="entry name" value="FAD-BINDING, PUTATIVE (AFU_ORTHOLOGUE AFUA_6G07600)-RELATED"/>
    <property type="match status" value="1"/>
</dbReference>